<dbReference type="Gene3D" id="3.90.550.10">
    <property type="entry name" value="Spore Coat Polysaccharide Biosynthesis Protein SpsA, Chain A"/>
    <property type="match status" value="1"/>
</dbReference>
<keyword evidence="4" id="KW-1133">Transmembrane helix</keyword>
<reference evidence="5" key="2">
    <citation type="submission" date="2020-09" db="EMBL/GenBank/DDBJ databases">
        <authorList>
            <person name="Sun Q."/>
            <person name="Ohkuma M."/>
        </authorList>
    </citation>
    <scope>NUCLEOTIDE SEQUENCE</scope>
    <source>
        <strain evidence="5">JCM 14371</strain>
    </source>
</reference>
<dbReference type="SUPFAM" id="SSF88713">
    <property type="entry name" value="Glycoside hydrolase/deacetylase"/>
    <property type="match status" value="1"/>
</dbReference>
<evidence type="ECO:0000256" key="4">
    <source>
        <dbReference type="SAM" id="Phobius"/>
    </source>
</evidence>
<dbReference type="AlphaFoldDB" id="A0A917PGV9"/>
<feature type="transmembrane region" description="Helical" evidence="4">
    <location>
        <begin position="369"/>
        <end position="393"/>
    </location>
</feature>
<evidence type="ECO:0000256" key="2">
    <source>
        <dbReference type="ARBA" id="ARBA00022676"/>
    </source>
</evidence>
<protein>
    <submittedName>
        <fullName evidence="5">Uncharacterized protein</fullName>
    </submittedName>
</protein>
<dbReference type="EMBL" id="BMOE01000006">
    <property type="protein sequence ID" value="GGJ77227.1"/>
    <property type="molecule type" value="Genomic_DNA"/>
</dbReference>
<dbReference type="PANTHER" id="PTHR43630:SF1">
    <property type="entry name" value="POLY-BETA-1,6-N-ACETYL-D-GLUCOSAMINE SYNTHASE"/>
    <property type="match status" value="1"/>
</dbReference>
<keyword evidence="2" id="KW-0328">Glycosyltransferase</keyword>
<reference evidence="5" key="1">
    <citation type="journal article" date="2014" name="Int. J. Syst. Evol. Microbiol.">
        <title>Complete genome sequence of Corynebacterium casei LMG S-19264T (=DSM 44701T), isolated from a smear-ripened cheese.</title>
        <authorList>
            <consortium name="US DOE Joint Genome Institute (JGI-PGF)"/>
            <person name="Walter F."/>
            <person name="Albersmeier A."/>
            <person name="Kalinowski J."/>
            <person name="Ruckert C."/>
        </authorList>
    </citation>
    <scope>NUCLEOTIDE SEQUENCE</scope>
    <source>
        <strain evidence="5">JCM 14371</strain>
    </source>
</reference>
<dbReference type="Proteomes" id="UP000635726">
    <property type="component" value="Unassembled WGS sequence"/>
</dbReference>
<dbReference type="PANTHER" id="PTHR43630">
    <property type="entry name" value="POLY-BETA-1,6-N-ACETYL-D-GLUCOSAMINE SYNTHASE"/>
    <property type="match status" value="1"/>
</dbReference>
<comment type="similarity">
    <text evidence="1">Belongs to the glycosyltransferase 2 family.</text>
</comment>
<proteinExistence type="inferred from homology"/>
<organism evidence="5 6">
    <name type="scientific">Deinococcus aquiradiocola</name>
    <dbReference type="NCBI Taxonomy" id="393059"/>
    <lineage>
        <taxon>Bacteria</taxon>
        <taxon>Thermotogati</taxon>
        <taxon>Deinococcota</taxon>
        <taxon>Deinococci</taxon>
        <taxon>Deinococcales</taxon>
        <taxon>Deinococcaceae</taxon>
        <taxon>Deinococcus</taxon>
    </lineage>
</organism>
<evidence type="ECO:0000256" key="1">
    <source>
        <dbReference type="ARBA" id="ARBA00006739"/>
    </source>
</evidence>
<dbReference type="SUPFAM" id="SSF53448">
    <property type="entry name" value="Nucleotide-diphospho-sugar transferases"/>
    <property type="match status" value="1"/>
</dbReference>
<name>A0A917PGV9_9DEIO</name>
<accession>A0A917PGV9</accession>
<dbReference type="InterPro" id="IPR029044">
    <property type="entry name" value="Nucleotide-diphossugar_trans"/>
</dbReference>
<dbReference type="GO" id="GO:0016757">
    <property type="term" value="F:glycosyltransferase activity"/>
    <property type="evidence" value="ECO:0007669"/>
    <property type="project" value="UniProtKB-KW"/>
</dbReference>
<sequence>MVLLHDAGGNRAQTVAALPRIIRELRAHGYRLVTVSALAGLSREQVMPPTTGVGAWLTRAGGFGFGLVTAFGVLLAALFVTGIVLSCLRLAFISVLGLLEAAGRGRQDRDAPGVAAFLVPVTVLVPAFNEERVILATVASLLTQGDASQVRVLVIDDGSSDRTAQVALDAYGTHPQVEVHRVPNGGKASALNHGLRLARTDVVVVIDADTQLAPGALAALTRPFADGSVAAVAGNAKVGNRVNLLTRWQALEYITAQNVERRALALLNSVSVVPGAIGAWRRDVLLEVGGFATDTLAEDADLTLRVLAAGWRVTYEQRAVAFTEAPQTVRGFLKQRFRWMYGILQATWKQRGAVRAGQRRLAFVTLPNVLVFQVVLPLVSALLDAAMLISTAWNVQQARFHPDSPGMSGHVLAFYLLFVGVDLFAGVLAFALEPGERWSLLLWLPLQRFFYRQLLYVVAIRATLAALRGGTVGWGKLERLGTVRLGTEGVRQGEPRTGGGAAGD</sequence>
<evidence type="ECO:0000313" key="5">
    <source>
        <dbReference type="EMBL" id="GGJ77227.1"/>
    </source>
</evidence>
<comment type="caution">
    <text evidence="5">The sequence shown here is derived from an EMBL/GenBank/DDBJ whole genome shotgun (WGS) entry which is preliminary data.</text>
</comment>
<dbReference type="Gene3D" id="3.20.20.370">
    <property type="entry name" value="Glycoside hydrolase/deacetylase"/>
    <property type="match status" value="1"/>
</dbReference>
<feature type="transmembrane region" description="Helical" evidence="4">
    <location>
        <begin position="413"/>
        <end position="432"/>
    </location>
</feature>
<dbReference type="Pfam" id="PF13641">
    <property type="entry name" value="Glyco_tranf_2_3"/>
    <property type="match status" value="1"/>
</dbReference>
<gene>
    <name evidence="5" type="ORF">GCM10008939_21640</name>
</gene>
<keyword evidence="4" id="KW-0472">Membrane</keyword>
<keyword evidence="6" id="KW-1185">Reference proteome</keyword>
<keyword evidence="4" id="KW-0812">Transmembrane</keyword>
<feature type="transmembrane region" description="Helical" evidence="4">
    <location>
        <begin position="66"/>
        <end position="99"/>
    </location>
</feature>
<evidence type="ECO:0000313" key="6">
    <source>
        <dbReference type="Proteomes" id="UP000635726"/>
    </source>
</evidence>
<dbReference type="GO" id="GO:0005975">
    <property type="term" value="P:carbohydrate metabolic process"/>
    <property type="evidence" value="ECO:0007669"/>
    <property type="project" value="InterPro"/>
</dbReference>
<dbReference type="InterPro" id="IPR011330">
    <property type="entry name" value="Glyco_hydro/deAcase_b/a-brl"/>
</dbReference>
<dbReference type="CDD" id="cd06423">
    <property type="entry name" value="CESA_like"/>
    <property type="match status" value="1"/>
</dbReference>
<evidence type="ECO:0000256" key="3">
    <source>
        <dbReference type="ARBA" id="ARBA00022679"/>
    </source>
</evidence>
<keyword evidence="3" id="KW-0808">Transferase</keyword>